<reference evidence="3" key="3">
    <citation type="submission" date="2011-03" db="EMBL/GenBank/DDBJ databases">
        <title>Annotation of Magnaporthe poae ATCC 64411.</title>
        <authorList>
            <person name="Ma L.-J."/>
            <person name="Dead R."/>
            <person name="Young S.K."/>
            <person name="Zeng Q."/>
            <person name="Gargeya S."/>
            <person name="Fitzgerald M."/>
            <person name="Haas B."/>
            <person name="Abouelleil A."/>
            <person name="Alvarado L."/>
            <person name="Arachchi H.M."/>
            <person name="Berlin A."/>
            <person name="Brown A."/>
            <person name="Chapman S.B."/>
            <person name="Chen Z."/>
            <person name="Dunbar C."/>
            <person name="Freedman E."/>
            <person name="Gearin G."/>
            <person name="Gellesch M."/>
            <person name="Goldberg J."/>
            <person name="Griggs A."/>
            <person name="Gujja S."/>
            <person name="Heiman D."/>
            <person name="Howarth C."/>
            <person name="Larson L."/>
            <person name="Lui A."/>
            <person name="MacDonald P.J.P."/>
            <person name="Mehta T."/>
            <person name="Montmayeur A."/>
            <person name="Murphy C."/>
            <person name="Neiman D."/>
            <person name="Pearson M."/>
            <person name="Priest M."/>
            <person name="Roberts A."/>
            <person name="Saif S."/>
            <person name="Shea T."/>
            <person name="Shenoy N."/>
            <person name="Sisk P."/>
            <person name="Stolte C."/>
            <person name="Sykes S."/>
            <person name="Yandava C."/>
            <person name="Wortman J."/>
            <person name="Nusbaum C."/>
            <person name="Birren B."/>
        </authorList>
    </citation>
    <scope>NUCLEOTIDE SEQUENCE</scope>
    <source>
        <strain evidence="3">ATCC 64411</strain>
    </source>
</reference>
<dbReference type="EnsemblFungi" id="MAPG_04805T0">
    <property type="protein sequence ID" value="MAPG_04805T0"/>
    <property type="gene ID" value="MAPG_04805"/>
</dbReference>
<feature type="compositionally biased region" description="Pro residues" evidence="1">
    <location>
        <begin position="17"/>
        <end position="33"/>
    </location>
</feature>
<feature type="compositionally biased region" description="Basic residues" evidence="1">
    <location>
        <begin position="67"/>
        <end position="82"/>
    </location>
</feature>
<evidence type="ECO:0000313" key="5">
    <source>
        <dbReference type="Proteomes" id="UP000011715"/>
    </source>
</evidence>
<reference evidence="5" key="2">
    <citation type="submission" date="2010-05" db="EMBL/GenBank/DDBJ databases">
        <title>The genome sequence of Magnaporthe poae strain ATCC 64411.</title>
        <authorList>
            <person name="Ma L.-J."/>
            <person name="Dead R."/>
            <person name="Young S."/>
            <person name="Zeng Q."/>
            <person name="Koehrsen M."/>
            <person name="Alvarado L."/>
            <person name="Berlin A."/>
            <person name="Chapman S.B."/>
            <person name="Chen Z."/>
            <person name="Freedman E."/>
            <person name="Gellesch M."/>
            <person name="Goldberg J."/>
            <person name="Griggs A."/>
            <person name="Gujja S."/>
            <person name="Heilman E.R."/>
            <person name="Heiman D."/>
            <person name="Hepburn T."/>
            <person name="Howarth C."/>
            <person name="Jen D."/>
            <person name="Larson L."/>
            <person name="Mehta T."/>
            <person name="Neiman D."/>
            <person name="Pearson M."/>
            <person name="Roberts A."/>
            <person name="Saif S."/>
            <person name="Shea T."/>
            <person name="Shenoy N."/>
            <person name="Sisk P."/>
            <person name="Stolte C."/>
            <person name="Sykes S."/>
            <person name="Walk T."/>
            <person name="White J."/>
            <person name="Yandava C."/>
            <person name="Haas B."/>
            <person name="Nusbaum C."/>
            <person name="Birren B."/>
        </authorList>
    </citation>
    <scope>NUCLEOTIDE SEQUENCE [LARGE SCALE GENOMIC DNA]</scope>
    <source>
        <strain evidence="5">ATCC 64411 / 73-15</strain>
    </source>
</reference>
<dbReference type="InterPro" id="IPR046797">
    <property type="entry name" value="PDDEXK_12"/>
</dbReference>
<protein>
    <recommendedName>
        <fullName evidence="2">PD-(D/E)XK nuclease-like domain-containing protein</fullName>
    </recommendedName>
</protein>
<accession>A0A0C4DXQ1</accession>
<gene>
    <name evidence="3" type="ORF">MAPG_04805</name>
</gene>
<name>A0A0C4DXQ1_MAGP6</name>
<dbReference type="EMBL" id="GL876969">
    <property type="protein sequence ID" value="KLU85785.1"/>
    <property type="molecule type" value="Genomic_DNA"/>
</dbReference>
<dbReference type="VEuPathDB" id="FungiDB:MAPG_04805"/>
<dbReference type="OrthoDB" id="5244165at2759"/>
<dbReference type="OMA" id="HQRMRSI"/>
<reference evidence="3" key="1">
    <citation type="submission" date="2010-05" db="EMBL/GenBank/DDBJ databases">
        <title>The Genome Sequence of Magnaporthe poae strain ATCC 64411.</title>
        <authorList>
            <consortium name="The Broad Institute Genome Sequencing Platform"/>
            <consortium name="Broad Institute Genome Sequencing Center for Infectious Disease"/>
            <person name="Ma L.-J."/>
            <person name="Dead R."/>
            <person name="Young S."/>
            <person name="Zeng Q."/>
            <person name="Koehrsen M."/>
            <person name="Alvarado L."/>
            <person name="Berlin A."/>
            <person name="Chapman S.B."/>
            <person name="Chen Z."/>
            <person name="Freedman E."/>
            <person name="Gellesch M."/>
            <person name="Goldberg J."/>
            <person name="Griggs A."/>
            <person name="Gujja S."/>
            <person name="Heilman E.R."/>
            <person name="Heiman D."/>
            <person name="Hepburn T."/>
            <person name="Howarth C."/>
            <person name="Jen D."/>
            <person name="Larson L."/>
            <person name="Mehta T."/>
            <person name="Neiman D."/>
            <person name="Pearson M."/>
            <person name="Roberts A."/>
            <person name="Saif S."/>
            <person name="Shea T."/>
            <person name="Shenoy N."/>
            <person name="Sisk P."/>
            <person name="Stolte C."/>
            <person name="Sykes S."/>
            <person name="Walk T."/>
            <person name="White J."/>
            <person name="Yandava C."/>
            <person name="Haas B."/>
            <person name="Nusbaum C."/>
            <person name="Birren B."/>
        </authorList>
    </citation>
    <scope>NUCLEOTIDE SEQUENCE</scope>
    <source>
        <strain evidence="3">ATCC 64411</strain>
    </source>
</reference>
<evidence type="ECO:0000313" key="3">
    <source>
        <dbReference type="EMBL" id="KLU85785.1"/>
    </source>
</evidence>
<feature type="compositionally biased region" description="Low complexity" evidence="1">
    <location>
        <begin position="87"/>
        <end position="119"/>
    </location>
</feature>
<reference evidence="4" key="4">
    <citation type="journal article" date="2015" name="G3 (Bethesda)">
        <title>Genome sequences of three phytopathogenic species of the Magnaporthaceae family of fungi.</title>
        <authorList>
            <person name="Okagaki L.H."/>
            <person name="Nunes C.C."/>
            <person name="Sailsbery J."/>
            <person name="Clay B."/>
            <person name="Brown D."/>
            <person name="John T."/>
            <person name="Oh Y."/>
            <person name="Young N."/>
            <person name="Fitzgerald M."/>
            <person name="Haas B.J."/>
            <person name="Zeng Q."/>
            <person name="Young S."/>
            <person name="Adiconis X."/>
            <person name="Fan L."/>
            <person name="Levin J.Z."/>
            <person name="Mitchell T.K."/>
            <person name="Okubara P.A."/>
            <person name="Farman M.L."/>
            <person name="Kohn L.M."/>
            <person name="Birren B."/>
            <person name="Ma L.-J."/>
            <person name="Dean R.A."/>
        </authorList>
    </citation>
    <scope>NUCLEOTIDE SEQUENCE</scope>
    <source>
        <strain evidence="4">ATCC 64411 / 73-15</strain>
    </source>
</reference>
<feature type="region of interest" description="Disordered" evidence="1">
    <location>
        <begin position="14"/>
        <end position="119"/>
    </location>
</feature>
<evidence type="ECO:0000259" key="2">
    <source>
        <dbReference type="Pfam" id="PF20516"/>
    </source>
</evidence>
<keyword evidence="5" id="KW-1185">Reference proteome</keyword>
<dbReference type="Pfam" id="PF20516">
    <property type="entry name" value="PDDEXK_12"/>
    <property type="match status" value="1"/>
</dbReference>
<organism evidence="4 5">
    <name type="scientific">Magnaporthiopsis poae (strain ATCC 64411 / 73-15)</name>
    <name type="common">Kentucky bluegrass fungus</name>
    <name type="synonym">Magnaporthe poae</name>
    <dbReference type="NCBI Taxonomy" id="644358"/>
    <lineage>
        <taxon>Eukaryota</taxon>
        <taxon>Fungi</taxon>
        <taxon>Dikarya</taxon>
        <taxon>Ascomycota</taxon>
        <taxon>Pezizomycotina</taxon>
        <taxon>Sordariomycetes</taxon>
        <taxon>Sordariomycetidae</taxon>
        <taxon>Magnaporthales</taxon>
        <taxon>Magnaporthaceae</taxon>
        <taxon>Magnaporthiopsis</taxon>
    </lineage>
</organism>
<feature type="domain" description="PD-(D/E)XK nuclease-like" evidence="2">
    <location>
        <begin position="198"/>
        <end position="429"/>
    </location>
</feature>
<dbReference type="Proteomes" id="UP000011715">
    <property type="component" value="Unassembled WGS sequence"/>
</dbReference>
<evidence type="ECO:0000313" key="4">
    <source>
        <dbReference type="EnsemblFungi" id="MAPG_04805T0"/>
    </source>
</evidence>
<dbReference type="AlphaFoldDB" id="A0A0C4DXQ1"/>
<proteinExistence type="predicted"/>
<dbReference type="EMBL" id="ADBL01001124">
    <property type="status" value="NOT_ANNOTATED_CDS"/>
    <property type="molecule type" value="Genomic_DNA"/>
</dbReference>
<reference evidence="4" key="5">
    <citation type="submission" date="2015-06" db="UniProtKB">
        <authorList>
            <consortium name="EnsemblFungi"/>
        </authorList>
    </citation>
    <scope>IDENTIFICATION</scope>
    <source>
        <strain evidence="4">ATCC 64411</strain>
    </source>
</reference>
<evidence type="ECO:0000256" key="1">
    <source>
        <dbReference type="SAM" id="MobiDB-lite"/>
    </source>
</evidence>
<sequence>MEASRILSWLDACEPQLAPPPGSVAVPPTPPVSTSPSKRKRSRKSDGRGDGQSMLEPDREGRQGTTPRRRWQRRQERHRRRVQAVTASSRIRPAPASSASVPSASGSESSRPSRRSTSPVKHVFHLKLLAKPVEFTAVSGDPLSRLPDDVHDLFSKINRIVEYREAFIPDASRECLARLLPDLPALATTRTDEDPSWLAWRQHDAFLAIQQEALQCQRQGRGELAWNTLVHSQVLRLAAGSITGGVACEPIVSASIAGQWLPDLAQQSAAASVKEVASGKMVDFALVLDLFDPLPEHATLAKSLMHTLSRLPSGAQSINQTMYEPLMLKPIGVSIETKVAASAGNTGSVQLGIWVAAWHRRITELLDVAPGGIITLPLVLCHGHEWNLHFACDRGERIEMVGPISSGKTSDVVSLYSLHETLRELCGWVGGNPEARDGGGDLWIQPVELPHS</sequence>
<dbReference type="STRING" id="644358.A0A0C4DXQ1"/>
<dbReference type="eggNOG" id="ENOG502SSXD">
    <property type="taxonomic scope" value="Eukaryota"/>
</dbReference>